<comment type="caution">
    <text evidence="8">The sequence shown here is derived from an EMBL/GenBank/DDBJ whole genome shotgun (WGS) entry which is preliminary data.</text>
</comment>
<organism evidence="8 9">
    <name type="scientific">Candidatus Harrisonbacteria bacterium RIFCSPLOWO2_01_FULL_40_28</name>
    <dbReference type="NCBI Taxonomy" id="1798406"/>
    <lineage>
        <taxon>Bacteria</taxon>
        <taxon>Candidatus Harrisoniibacteriota</taxon>
    </lineage>
</organism>
<evidence type="ECO:0000256" key="5">
    <source>
        <dbReference type="ARBA" id="ARBA00022960"/>
    </source>
</evidence>
<comment type="subcellular location">
    <subcellularLocation>
        <location evidence="7">Cytoplasm</location>
    </subcellularLocation>
    <text evidence="7">Membrane-associated.</text>
</comment>
<keyword evidence="4 7" id="KW-0067">ATP-binding</keyword>
<dbReference type="GO" id="GO:0000902">
    <property type="term" value="P:cell morphogenesis"/>
    <property type="evidence" value="ECO:0007669"/>
    <property type="project" value="InterPro"/>
</dbReference>
<dbReference type="Pfam" id="PF06723">
    <property type="entry name" value="MreB_Mbl"/>
    <property type="match status" value="1"/>
</dbReference>
<dbReference type="Gene3D" id="3.30.420.40">
    <property type="match status" value="3"/>
</dbReference>
<comment type="subunit">
    <text evidence="7">Forms polymers.</text>
</comment>
<reference evidence="8 9" key="1">
    <citation type="journal article" date="2016" name="Nat. Commun.">
        <title>Thousands of microbial genomes shed light on interconnected biogeochemical processes in an aquifer system.</title>
        <authorList>
            <person name="Anantharaman K."/>
            <person name="Brown C.T."/>
            <person name="Hug L.A."/>
            <person name="Sharon I."/>
            <person name="Castelle C.J."/>
            <person name="Probst A.J."/>
            <person name="Thomas B.C."/>
            <person name="Singh A."/>
            <person name="Wilkins M.J."/>
            <person name="Karaoz U."/>
            <person name="Brodie E.L."/>
            <person name="Williams K.H."/>
            <person name="Hubbard S.S."/>
            <person name="Banfield J.F."/>
        </authorList>
    </citation>
    <scope>NUCLEOTIDE SEQUENCE [LARGE SCALE GENOMIC DNA]</scope>
</reference>
<evidence type="ECO:0000256" key="3">
    <source>
        <dbReference type="ARBA" id="ARBA00022741"/>
    </source>
</evidence>
<evidence type="ECO:0000256" key="2">
    <source>
        <dbReference type="ARBA" id="ARBA00022490"/>
    </source>
</evidence>
<evidence type="ECO:0000256" key="1">
    <source>
        <dbReference type="ARBA" id="ARBA00007381"/>
    </source>
</evidence>
<evidence type="ECO:0000313" key="9">
    <source>
        <dbReference type="Proteomes" id="UP000178517"/>
    </source>
</evidence>
<dbReference type="PANTHER" id="PTHR42749">
    <property type="entry name" value="CELL SHAPE-DETERMINING PROTEIN MREB"/>
    <property type="match status" value="1"/>
</dbReference>
<feature type="binding site" evidence="7">
    <location>
        <begin position="291"/>
        <end position="294"/>
    </location>
    <ligand>
        <name>ATP</name>
        <dbReference type="ChEBI" id="CHEBI:30616"/>
    </ligand>
</feature>
<proteinExistence type="inferred from homology"/>
<dbReference type="AlphaFoldDB" id="A0A1G1ZMJ2"/>
<evidence type="ECO:0000313" key="8">
    <source>
        <dbReference type="EMBL" id="OGY65822.1"/>
    </source>
</evidence>
<sequence>MVNWVWQKFVKDFGIDLGTSNSLVYLKGKGIVVNEPSIVALNNKTSQILAVGDSAKKMLGREPTHVSVVRPLVGGVVSDFDITEEIIRQFLNRFKSYPVSYFNRAVVGVPGGLTEVERKSIEDAILGSGIAKVHLIDSTLAAVIGARLPVNEPAANLIVDIGGGTTEIGVISLNGVVATKSLKIAGDRFNSDILDYIREEFRLVIGEPTAEALKIAIGSAMPIEGRLELSIRGRDLSSGLPREVIVKNNQIRLAIGRSLHSIVENIKTVIEATPPELVGDILERGIYLCGGGSLLRGIDQLIKKELSINATIVDDPLTCVVRGVGSIIEDFQKYNHLFAVEAKVRAIKL</sequence>
<protein>
    <recommendedName>
        <fullName evidence="7">Cell shape-determining protein MreB</fullName>
    </recommendedName>
</protein>
<keyword evidence="2 7" id="KW-0963">Cytoplasm</keyword>
<keyword evidence="5 7" id="KW-0133">Cell shape</keyword>
<comment type="caution">
    <text evidence="7">Lacks conserved residue(s) required for the propagation of feature annotation.</text>
</comment>
<dbReference type="STRING" id="1798406.A3A04_00420"/>
<dbReference type="PROSITE" id="PS00297">
    <property type="entry name" value="HSP70_1"/>
    <property type="match status" value="1"/>
</dbReference>
<feature type="binding site" evidence="7">
    <location>
        <begin position="211"/>
        <end position="214"/>
    </location>
    <ligand>
        <name>ATP</name>
        <dbReference type="ChEBI" id="CHEBI:30616"/>
    </ligand>
</feature>
<dbReference type="CDD" id="cd10225">
    <property type="entry name" value="ASKHA_NBD_MreB-like"/>
    <property type="match status" value="1"/>
</dbReference>
<dbReference type="SUPFAM" id="SSF53067">
    <property type="entry name" value="Actin-like ATPase domain"/>
    <property type="match status" value="2"/>
</dbReference>
<comment type="function">
    <text evidence="7">Forms membrane-associated dynamic filaments that are essential for cell shape determination. Acts by regulating cell wall synthesis and cell elongation, and thus cell shape. A feedback loop between cell geometry and MreB localization may maintain elongated cell shape by targeting cell wall growth to regions of negative cell wall curvature.</text>
</comment>
<dbReference type="InterPro" id="IPR043129">
    <property type="entry name" value="ATPase_NBD"/>
</dbReference>
<accession>A0A1G1ZMJ2</accession>
<gene>
    <name evidence="7" type="primary">mreB</name>
    <name evidence="8" type="ORF">A3A04_00420</name>
</gene>
<dbReference type="PRINTS" id="PR01652">
    <property type="entry name" value="SHAPEPROTEIN"/>
</dbReference>
<dbReference type="PANTHER" id="PTHR42749:SF1">
    <property type="entry name" value="CELL SHAPE-DETERMINING PROTEIN MREB"/>
    <property type="match status" value="1"/>
</dbReference>
<dbReference type="NCBIfam" id="NF010539">
    <property type="entry name" value="PRK13927.1"/>
    <property type="match status" value="1"/>
</dbReference>
<feature type="binding site" evidence="7">
    <location>
        <begin position="163"/>
        <end position="165"/>
    </location>
    <ligand>
        <name>ATP</name>
        <dbReference type="ChEBI" id="CHEBI:30616"/>
    </ligand>
</feature>
<dbReference type="GO" id="GO:0005737">
    <property type="term" value="C:cytoplasm"/>
    <property type="evidence" value="ECO:0007669"/>
    <property type="project" value="UniProtKB-SubCell"/>
</dbReference>
<dbReference type="InterPro" id="IPR018181">
    <property type="entry name" value="Heat_shock_70_CS"/>
</dbReference>
<evidence type="ECO:0000256" key="7">
    <source>
        <dbReference type="HAMAP-Rule" id="MF_02207"/>
    </source>
</evidence>
<dbReference type="InterPro" id="IPR004753">
    <property type="entry name" value="MreB"/>
</dbReference>
<evidence type="ECO:0000256" key="6">
    <source>
        <dbReference type="ARBA" id="ARBA00023458"/>
    </source>
</evidence>
<dbReference type="HAMAP" id="MF_02207">
    <property type="entry name" value="MreB"/>
    <property type="match status" value="1"/>
</dbReference>
<comment type="similarity">
    <text evidence="6 7">Belongs to the FtsA/MreB family.</text>
</comment>
<dbReference type="GO" id="GO:0008360">
    <property type="term" value="P:regulation of cell shape"/>
    <property type="evidence" value="ECO:0007669"/>
    <property type="project" value="UniProtKB-UniRule"/>
</dbReference>
<keyword evidence="3 7" id="KW-0547">Nucleotide-binding</keyword>
<evidence type="ECO:0000256" key="4">
    <source>
        <dbReference type="ARBA" id="ARBA00022840"/>
    </source>
</evidence>
<dbReference type="NCBIfam" id="TIGR00904">
    <property type="entry name" value="mreB"/>
    <property type="match status" value="1"/>
</dbReference>
<comment type="similarity">
    <text evidence="1">Belongs to the heat shock protein 70 family.</text>
</comment>
<dbReference type="InterPro" id="IPR056546">
    <property type="entry name" value="MreB_MamK-like"/>
</dbReference>
<dbReference type="Proteomes" id="UP000178517">
    <property type="component" value="Unassembled WGS sequence"/>
</dbReference>
<dbReference type="GO" id="GO:0005524">
    <property type="term" value="F:ATP binding"/>
    <property type="evidence" value="ECO:0007669"/>
    <property type="project" value="UniProtKB-KW"/>
</dbReference>
<dbReference type="EMBL" id="MHJI01000012">
    <property type="protein sequence ID" value="OGY65822.1"/>
    <property type="molecule type" value="Genomic_DNA"/>
</dbReference>
<name>A0A1G1ZMJ2_9BACT</name>